<evidence type="ECO:0000256" key="1">
    <source>
        <dbReference type="ARBA" id="ARBA00006040"/>
    </source>
</evidence>
<organism evidence="10 11">
    <name type="scientific">Bugula neritina</name>
    <name type="common">Brown bryozoan</name>
    <name type="synonym">Sertularia neritina</name>
    <dbReference type="NCBI Taxonomy" id="10212"/>
    <lineage>
        <taxon>Eukaryota</taxon>
        <taxon>Metazoa</taxon>
        <taxon>Spiralia</taxon>
        <taxon>Lophotrochozoa</taxon>
        <taxon>Bryozoa</taxon>
        <taxon>Gymnolaemata</taxon>
        <taxon>Cheilostomatida</taxon>
        <taxon>Flustrina</taxon>
        <taxon>Buguloidea</taxon>
        <taxon>Bugulidae</taxon>
        <taxon>Bugula</taxon>
    </lineage>
</organism>
<dbReference type="InterPro" id="IPR045090">
    <property type="entry name" value="Pept_M3A_M3B"/>
</dbReference>
<dbReference type="EMBL" id="VXIV02002437">
    <property type="protein sequence ID" value="KAF6025712.1"/>
    <property type="molecule type" value="Genomic_DNA"/>
</dbReference>
<accession>A0A7J7JH93</accession>
<dbReference type="Pfam" id="PF01432">
    <property type="entry name" value="Peptidase_M3"/>
    <property type="match status" value="1"/>
</dbReference>
<keyword evidence="2 7" id="KW-0645">Protease</keyword>
<dbReference type="GO" id="GO:0004222">
    <property type="term" value="F:metalloendopeptidase activity"/>
    <property type="evidence" value="ECO:0007669"/>
    <property type="project" value="InterPro"/>
</dbReference>
<proteinExistence type="inferred from homology"/>
<reference evidence="10" key="1">
    <citation type="submission" date="2020-06" db="EMBL/GenBank/DDBJ databases">
        <title>Draft genome of Bugula neritina, a colonial animal packing powerful symbionts and potential medicines.</title>
        <authorList>
            <person name="Rayko M."/>
        </authorList>
    </citation>
    <scope>NUCLEOTIDE SEQUENCE [LARGE SCALE GENOMIC DNA]</scope>
    <source>
        <strain evidence="10">Kwan_BN1</strain>
    </source>
</reference>
<dbReference type="InterPro" id="IPR045666">
    <property type="entry name" value="OpdA_N"/>
</dbReference>
<evidence type="ECO:0000313" key="10">
    <source>
        <dbReference type="EMBL" id="KAF6025712.1"/>
    </source>
</evidence>
<dbReference type="OrthoDB" id="534666at2759"/>
<dbReference type="AlphaFoldDB" id="A0A7J7JH93"/>
<evidence type="ECO:0000256" key="6">
    <source>
        <dbReference type="ARBA" id="ARBA00023049"/>
    </source>
</evidence>
<feature type="domain" description="Peptidase M3A/M3B catalytic" evidence="8">
    <location>
        <begin position="274"/>
        <end position="722"/>
    </location>
</feature>
<evidence type="ECO:0000256" key="3">
    <source>
        <dbReference type="ARBA" id="ARBA00022723"/>
    </source>
</evidence>
<keyword evidence="3 7" id="KW-0479">Metal-binding</keyword>
<keyword evidence="5 7" id="KW-0862">Zinc</keyword>
<dbReference type="Pfam" id="PF19310">
    <property type="entry name" value="TOP_N"/>
    <property type="match status" value="1"/>
</dbReference>
<protein>
    <submittedName>
        <fullName evidence="10">Uncharacterized protein</fullName>
    </submittedName>
</protein>
<dbReference type="SUPFAM" id="SSF55486">
    <property type="entry name" value="Metalloproteases ('zincins'), catalytic domain"/>
    <property type="match status" value="1"/>
</dbReference>
<keyword evidence="11" id="KW-1185">Reference proteome</keyword>
<sequence length="732" mass="83726">MSASMQLHKCLIRPNVFLHRCKRPTAFRCSRTNATCTYVLLPEVPPDTAETNTLMNVNALPEWSKVTPANVYRACGKLAILYETKLGEHCEKLQDLGQPVTFDDVFKPIEEVSVPLMHAYKCVKHLSTVKKKNFSDAFEGIFKHVHRSRAERFQNSVLYHRIKELNADSNSLTEVQQTMVNMYLREARHAGVELTGKNLDVFNAHLGELAHREDQFRMSVYFSSRISQETVYDEAAVSEMPTAIRNRLSMNSENPEAGPWRFGVNSAAIYKPVLEYCPDRMLRKKIWSELVSIASVKHNPEGYSNKPPIESIRHSRRGLANLFGYSSYTEMVMQHRMAGSIENVMELIETLRSTFQPEAQGELDSLHKFASSRGFDDDLQMWDVNYWARKQAEVLYQVDLLQPSEYFPLPRVLHGMFQICEGLFGVQIKQRPSGSVDTWHPSVEVFDIFDEDGTEMATFYVDPYKRSKDKYAGAWINTGREKSDSFAGKPISFLNLNLIPSLGKQPSLMSVKDVALLFSMMGHTLQQLLTKVEYSELAGQNNIEWDAMNISSVFFTMWLMRPDTMRSLSCHWESNQQLSSQEVDNIIQAYNHMQSNNLMSSLFNSVYDLEMHFSEKHFDTAMRQLWPRYMLLPLDPGYFKPYSMVNVFADDKQASGVYAALWAEMVAADIMKSFDECNSMEELKATGRRFKDTVLALGGSVPAGEVFRRFKGRDPSINSLLQMKLSVQRAAD</sequence>
<comment type="cofactor">
    <cofactor evidence="7">
        <name>Zn(2+)</name>
        <dbReference type="ChEBI" id="CHEBI:29105"/>
    </cofactor>
    <text evidence="7">Binds 1 zinc ion.</text>
</comment>
<comment type="caution">
    <text evidence="10">The sequence shown here is derived from an EMBL/GenBank/DDBJ whole genome shotgun (WGS) entry which is preliminary data.</text>
</comment>
<dbReference type="InterPro" id="IPR001567">
    <property type="entry name" value="Pept_M3A_M3B_dom"/>
</dbReference>
<dbReference type="PANTHER" id="PTHR11804:SF83">
    <property type="entry name" value="LD37516P"/>
    <property type="match status" value="1"/>
</dbReference>
<dbReference type="Gene3D" id="3.40.390.10">
    <property type="entry name" value="Collagenase (Catalytic Domain)"/>
    <property type="match status" value="1"/>
</dbReference>
<dbReference type="InterPro" id="IPR024077">
    <property type="entry name" value="Neurolysin/TOP_dom2"/>
</dbReference>
<dbReference type="Proteomes" id="UP000593567">
    <property type="component" value="Unassembled WGS sequence"/>
</dbReference>
<comment type="similarity">
    <text evidence="1 7">Belongs to the peptidase M3 family.</text>
</comment>
<evidence type="ECO:0000256" key="2">
    <source>
        <dbReference type="ARBA" id="ARBA00022670"/>
    </source>
</evidence>
<keyword evidence="6 7" id="KW-0482">Metalloprotease</keyword>
<dbReference type="InterPro" id="IPR024079">
    <property type="entry name" value="MetalloPept_cat_dom_sf"/>
</dbReference>
<evidence type="ECO:0000313" key="11">
    <source>
        <dbReference type="Proteomes" id="UP000593567"/>
    </source>
</evidence>
<evidence type="ECO:0000256" key="4">
    <source>
        <dbReference type="ARBA" id="ARBA00022801"/>
    </source>
</evidence>
<keyword evidence="4 7" id="KW-0378">Hydrolase</keyword>
<dbReference type="Gene3D" id="1.10.1370.40">
    <property type="match status" value="1"/>
</dbReference>
<dbReference type="Gene3D" id="1.10.1370.10">
    <property type="entry name" value="Neurolysin, domain 3"/>
    <property type="match status" value="1"/>
</dbReference>
<feature type="domain" description="Oligopeptidase A N-terminal" evidence="9">
    <location>
        <begin position="93"/>
        <end position="197"/>
    </location>
</feature>
<evidence type="ECO:0000259" key="8">
    <source>
        <dbReference type="Pfam" id="PF01432"/>
    </source>
</evidence>
<dbReference type="GO" id="GO:0006508">
    <property type="term" value="P:proteolysis"/>
    <property type="evidence" value="ECO:0007669"/>
    <property type="project" value="UniProtKB-KW"/>
</dbReference>
<name>A0A7J7JH93_BUGNE</name>
<dbReference type="GO" id="GO:0046872">
    <property type="term" value="F:metal ion binding"/>
    <property type="evidence" value="ECO:0007669"/>
    <property type="project" value="UniProtKB-UniRule"/>
</dbReference>
<evidence type="ECO:0000259" key="9">
    <source>
        <dbReference type="Pfam" id="PF19310"/>
    </source>
</evidence>
<evidence type="ECO:0000256" key="5">
    <source>
        <dbReference type="ARBA" id="ARBA00022833"/>
    </source>
</evidence>
<gene>
    <name evidence="10" type="ORF">EB796_015963</name>
</gene>
<evidence type="ECO:0000256" key="7">
    <source>
        <dbReference type="RuleBase" id="RU003435"/>
    </source>
</evidence>
<dbReference type="PANTHER" id="PTHR11804">
    <property type="entry name" value="PROTEASE M3 THIMET OLIGOPEPTIDASE-RELATED"/>
    <property type="match status" value="1"/>
</dbReference>